<keyword evidence="19" id="KW-1185">Reference proteome</keyword>
<evidence type="ECO:0000256" key="8">
    <source>
        <dbReference type="ARBA" id="ARBA00023002"/>
    </source>
</evidence>
<dbReference type="AlphaFoldDB" id="A0A673NLT9"/>
<dbReference type="FunFam" id="1.20.5.320:FF:000002">
    <property type="entry name" value="6-phosphogluconate dehydrogenase, decarboxylating"/>
    <property type="match status" value="1"/>
</dbReference>
<evidence type="ECO:0000256" key="11">
    <source>
        <dbReference type="ARBA" id="ARBA00048640"/>
    </source>
</evidence>
<feature type="active site" description="Proton donor" evidence="13">
    <location>
        <position position="219"/>
    </location>
</feature>
<keyword evidence="7 12" id="KW-0521">NADP</keyword>
<protein>
    <recommendedName>
        <fullName evidence="6 12">6-phosphogluconate dehydrogenase, decarboxylating</fullName>
        <ecNumber evidence="5 12">1.1.1.44</ecNumber>
    </recommendedName>
</protein>
<dbReference type="Proteomes" id="UP000472270">
    <property type="component" value="Unassembled WGS sequence"/>
</dbReference>
<feature type="domain" description="6-phosphogluconate dehydrogenase C-terminal" evidence="17">
    <location>
        <begin position="208"/>
        <end position="482"/>
    </location>
</feature>
<dbReference type="GO" id="GO:0006098">
    <property type="term" value="P:pentose-phosphate shunt"/>
    <property type="evidence" value="ECO:0007669"/>
    <property type="project" value="UniProtKB-UniPathway"/>
</dbReference>
<evidence type="ECO:0000256" key="7">
    <source>
        <dbReference type="ARBA" id="ARBA00022857"/>
    </source>
</evidence>
<dbReference type="PIRSF" id="PIRSF000109">
    <property type="entry name" value="6PGD"/>
    <property type="match status" value="1"/>
</dbReference>
<evidence type="ECO:0000256" key="15">
    <source>
        <dbReference type="PIRSR" id="PIRSR000109-3"/>
    </source>
</evidence>
<keyword evidence="8 12" id="KW-0560">Oxidoreductase</keyword>
<feature type="binding site" description="in other chain" evidence="14">
    <location>
        <position position="289"/>
    </location>
    <ligand>
        <name>substrate</name>
        <note>ligand shared between dimeric partners</note>
    </ligand>
</feature>
<dbReference type="NCBIfam" id="NF006765">
    <property type="entry name" value="PRK09287.1"/>
    <property type="match status" value="1"/>
</dbReference>
<dbReference type="GO" id="GO:0004616">
    <property type="term" value="F:phosphogluconate dehydrogenase (decarboxylating) activity"/>
    <property type="evidence" value="ECO:0007669"/>
    <property type="project" value="UniProtKB-EC"/>
</dbReference>
<dbReference type="InterPro" id="IPR006113">
    <property type="entry name" value="6PGDH_Gnd/GntZ"/>
</dbReference>
<organism evidence="18 19">
    <name type="scientific">Sinocyclocheilus rhinocerous</name>
    <dbReference type="NCBI Taxonomy" id="307959"/>
    <lineage>
        <taxon>Eukaryota</taxon>
        <taxon>Metazoa</taxon>
        <taxon>Chordata</taxon>
        <taxon>Craniata</taxon>
        <taxon>Vertebrata</taxon>
        <taxon>Euteleostomi</taxon>
        <taxon>Actinopterygii</taxon>
        <taxon>Neopterygii</taxon>
        <taxon>Teleostei</taxon>
        <taxon>Ostariophysi</taxon>
        <taxon>Cypriniformes</taxon>
        <taxon>Cyprinidae</taxon>
        <taxon>Cyprininae</taxon>
        <taxon>Sinocyclocheilus</taxon>
    </lineage>
</organism>
<dbReference type="FunFam" id="1.10.1040.10:FF:000002">
    <property type="entry name" value="6-phosphogluconate dehydrogenase, decarboxylating"/>
    <property type="match status" value="1"/>
</dbReference>
<dbReference type="GO" id="GO:0050661">
    <property type="term" value="F:NADP binding"/>
    <property type="evidence" value="ECO:0007669"/>
    <property type="project" value="InterPro"/>
</dbReference>
<evidence type="ECO:0000256" key="9">
    <source>
        <dbReference type="ARBA" id="ARBA00023064"/>
    </source>
</evidence>
<feature type="binding site" evidence="14">
    <location>
        <position position="465"/>
    </location>
    <ligand>
        <name>substrate</name>
        <note>ligand shared between dimeric partners</note>
    </ligand>
</feature>
<evidence type="ECO:0000256" key="13">
    <source>
        <dbReference type="PIRSR" id="PIRSR000109-1"/>
    </source>
</evidence>
<evidence type="ECO:0000256" key="1">
    <source>
        <dbReference type="ARBA" id="ARBA00002526"/>
    </source>
</evidence>
<dbReference type="SUPFAM" id="SSF48179">
    <property type="entry name" value="6-phosphogluconate dehydrogenase C-terminal domain-like"/>
    <property type="match status" value="1"/>
</dbReference>
<feature type="binding site" description="in other chain" evidence="14">
    <location>
        <begin position="215"/>
        <end position="216"/>
    </location>
    <ligand>
        <name>substrate</name>
        <note>ligand shared between dimeric partners</note>
    </ligand>
</feature>
<feature type="binding site" description="in other chain" evidence="14">
    <location>
        <begin position="157"/>
        <end position="159"/>
    </location>
    <ligand>
        <name>substrate</name>
        <note>ligand shared between dimeric partners</note>
    </ligand>
</feature>
<dbReference type="EC" id="1.1.1.44" evidence="5 12"/>
<dbReference type="InterPro" id="IPR036291">
    <property type="entry name" value="NAD(P)-bd_dom_sf"/>
</dbReference>
<comment type="similarity">
    <text evidence="3 12 16">Belongs to the 6-phosphogluconate dehydrogenase family.</text>
</comment>
<comment type="function">
    <text evidence="1 12">Catalyzes the oxidative decarboxylation of 6-phosphogluconate to ribulose 5-phosphate and CO(2), with concomitant reduction of NADP to NADPH.</text>
</comment>
<dbReference type="Pfam" id="PF03446">
    <property type="entry name" value="NAD_binding_2"/>
    <property type="match status" value="1"/>
</dbReference>
<evidence type="ECO:0000256" key="6">
    <source>
        <dbReference type="ARBA" id="ARBA00018193"/>
    </source>
</evidence>
<dbReference type="InterPro" id="IPR013328">
    <property type="entry name" value="6PGD_dom2"/>
</dbReference>
<feature type="binding site" description="in other chain" evidence="14">
    <location>
        <position position="220"/>
    </location>
    <ligand>
        <name>substrate</name>
        <note>ligand shared between dimeric partners</note>
    </ligand>
</feature>
<dbReference type="SMART" id="SM01350">
    <property type="entry name" value="6PGD"/>
    <property type="match status" value="1"/>
</dbReference>
<feature type="binding site" evidence="15">
    <location>
        <begin position="103"/>
        <end position="105"/>
    </location>
    <ligand>
        <name>NADP(+)</name>
        <dbReference type="ChEBI" id="CHEBI:58349"/>
    </ligand>
</feature>
<keyword evidence="10 12" id="KW-0570">Pentose shunt</keyword>
<sequence>MRKFSRDSAAVVRTRTQSVIVRRNQPSTMAQADIALIGLAVMGQNLILNMNDHGFVVCAFNRTVSKVHDFLNNEAKGTKVIGAESLEDMVSKLKKPRRILLLVKAGQAVDDFIDKLVPLLEPGDIIIDGGNSEYTDTTRRCKSLKEKNLLFVGSGVSGGEDGARYGPSLMPGGHKDAWPHIKDIFQSIAAKVGTGEPCCDWVGDEGAGHFVKMVHNGIEYGDMQLICEAYHLMKDVLCMDHNEMAQAFDQWNKTELDSFLIEITANILKFKDADGTHLLPKIRDSAGQKGTGKWTAISALEYGTPVTLIGEAVFARCLSSLKDERVQASKSLTGPQGVKFTGNKLYPCIGFMLLRQAAVEFGWSLNYGAIALMWRGGCIIRSVFLGKIKEAFDRNSELQSLLLDNFFSKAVQDCQDSWRRVVSTGVQQGIPMPCFTTALSFYDGYRHDMLPANLLQAQRDYFGAHTYELLSNPGKFIHTNWTGHGGKVSSSSYNA</sequence>
<evidence type="ECO:0000256" key="12">
    <source>
        <dbReference type="PIRNR" id="PIRNR000109"/>
    </source>
</evidence>
<dbReference type="GO" id="GO:0019521">
    <property type="term" value="P:D-gluconate metabolic process"/>
    <property type="evidence" value="ECO:0007669"/>
    <property type="project" value="UniProtKB-KW"/>
</dbReference>
<feature type="binding site" description="in other chain" evidence="14">
    <location>
        <position position="131"/>
    </location>
    <ligand>
        <name>substrate</name>
        <note>ligand shared between dimeric partners</note>
    </ligand>
</feature>
<dbReference type="NCBIfam" id="TIGR00873">
    <property type="entry name" value="gnd"/>
    <property type="match status" value="1"/>
</dbReference>
<evidence type="ECO:0000256" key="16">
    <source>
        <dbReference type="RuleBase" id="RU000485"/>
    </source>
</evidence>
<feature type="active site" description="Proton acceptor" evidence="13">
    <location>
        <position position="212"/>
    </location>
</feature>
<feature type="binding site" evidence="15">
    <location>
        <begin position="38"/>
        <end position="43"/>
    </location>
    <ligand>
        <name>NADP(+)</name>
        <dbReference type="ChEBI" id="CHEBI:58349"/>
    </ligand>
</feature>
<reference evidence="18" key="1">
    <citation type="submission" date="2025-08" db="UniProtKB">
        <authorList>
            <consortium name="Ensembl"/>
        </authorList>
    </citation>
    <scope>IDENTIFICATION</scope>
</reference>
<comment type="catalytic activity">
    <reaction evidence="11 12 16">
        <text>6-phospho-D-gluconate + NADP(+) = D-ribulose 5-phosphate + CO2 + NADPH</text>
        <dbReference type="Rhea" id="RHEA:10116"/>
        <dbReference type="ChEBI" id="CHEBI:16526"/>
        <dbReference type="ChEBI" id="CHEBI:57783"/>
        <dbReference type="ChEBI" id="CHEBI:58121"/>
        <dbReference type="ChEBI" id="CHEBI:58349"/>
        <dbReference type="ChEBI" id="CHEBI:58759"/>
        <dbReference type="EC" id="1.1.1.44"/>
    </reaction>
</comment>
<keyword evidence="9 16" id="KW-0311">Gluconate utilization</keyword>
<evidence type="ECO:0000256" key="14">
    <source>
        <dbReference type="PIRSR" id="PIRSR000109-2"/>
    </source>
</evidence>
<evidence type="ECO:0000256" key="2">
    <source>
        <dbReference type="ARBA" id="ARBA00004874"/>
    </source>
</evidence>
<dbReference type="FunFam" id="3.40.50.720:FF:000007">
    <property type="entry name" value="6-phosphogluconate dehydrogenase, decarboxylating"/>
    <property type="match status" value="1"/>
</dbReference>
<dbReference type="InterPro" id="IPR006114">
    <property type="entry name" value="6PGDH_C"/>
</dbReference>
<proteinExistence type="inferred from homology"/>
<accession>A0A673NLT9</accession>
<feature type="binding site" description="in other chain" evidence="14">
    <location>
        <position position="316"/>
    </location>
    <ligand>
        <name>substrate</name>
        <note>ligand shared between dimeric partners</note>
    </ligand>
</feature>
<evidence type="ECO:0000256" key="3">
    <source>
        <dbReference type="ARBA" id="ARBA00008419"/>
    </source>
</evidence>
<gene>
    <name evidence="18" type="primary">LOC107716232</name>
</gene>
<feature type="binding site" evidence="15">
    <location>
        <begin position="61"/>
        <end position="63"/>
    </location>
    <ligand>
        <name>NADP(+)</name>
        <dbReference type="ChEBI" id="CHEBI:58349"/>
    </ligand>
</feature>
<dbReference type="Gene3D" id="1.10.1040.10">
    <property type="entry name" value="N-(1-d-carboxylethyl)-l-norvaline Dehydrogenase, domain 2"/>
    <property type="match status" value="1"/>
</dbReference>
<evidence type="ECO:0000256" key="4">
    <source>
        <dbReference type="ARBA" id="ARBA00011738"/>
    </source>
</evidence>
<dbReference type="Pfam" id="PF00393">
    <property type="entry name" value="6PGD"/>
    <property type="match status" value="1"/>
</dbReference>
<comment type="pathway">
    <text evidence="2 12 16">Carbohydrate degradation; pentose phosphate pathway; D-ribulose 5-phosphate from D-glucose 6-phosphate (oxidative stage): step 3/3.</text>
</comment>
<comment type="subunit">
    <text evidence="4 12">Homodimer.</text>
</comment>
<dbReference type="InterPro" id="IPR006183">
    <property type="entry name" value="Pgluconate_DH"/>
</dbReference>
<dbReference type="PANTHER" id="PTHR11811">
    <property type="entry name" value="6-PHOSPHOGLUCONATE DEHYDROGENASE"/>
    <property type="match status" value="1"/>
</dbReference>
<evidence type="ECO:0000256" key="10">
    <source>
        <dbReference type="ARBA" id="ARBA00023126"/>
    </source>
</evidence>
<evidence type="ECO:0000313" key="19">
    <source>
        <dbReference type="Proteomes" id="UP000472270"/>
    </source>
</evidence>
<dbReference type="InterPro" id="IPR006115">
    <property type="entry name" value="6PGDH_NADP-bd"/>
</dbReference>
<dbReference type="PRINTS" id="PR00076">
    <property type="entry name" value="6PGDHDRGNASE"/>
</dbReference>
<dbReference type="InterPro" id="IPR008927">
    <property type="entry name" value="6-PGluconate_DH-like_C_sf"/>
</dbReference>
<feature type="binding site" evidence="14">
    <location>
        <position position="459"/>
    </location>
    <ligand>
        <name>substrate</name>
        <note>ligand shared between dimeric partners</note>
    </ligand>
</feature>
<dbReference type="UniPathway" id="UPA00115">
    <property type="reaction ID" value="UER00410"/>
</dbReference>
<dbReference type="SUPFAM" id="SSF51735">
    <property type="entry name" value="NAD(P)-binding Rossmann-fold domains"/>
    <property type="match status" value="1"/>
</dbReference>
<feature type="binding site" evidence="15">
    <location>
        <position position="131"/>
    </location>
    <ligand>
        <name>NADP(+)</name>
        <dbReference type="ChEBI" id="CHEBI:58349"/>
    </ligand>
</feature>
<evidence type="ECO:0000259" key="17">
    <source>
        <dbReference type="SMART" id="SM01350"/>
    </source>
</evidence>
<dbReference type="PROSITE" id="PS00461">
    <property type="entry name" value="6PGD"/>
    <property type="match status" value="1"/>
</dbReference>
<dbReference type="Gene3D" id="1.20.5.320">
    <property type="entry name" value="6-Phosphogluconate Dehydrogenase, domain 3"/>
    <property type="match status" value="1"/>
</dbReference>
<reference evidence="18" key="2">
    <citation type="submission" date="2025-09" db="UniProtKB">
        <authorList>
            <consortium name="Ensembl"/>
        </authorList>
    </citation>
    <scope>IDENTIFICATION</scope>
</reference>
<name>A0A673NLT9_9TELE</name>
<evidence type="ECO:0000313" key="18">
    <source>
        <dbReference type="Ensembl" id="ENSSRHP00000104253.1"/>
    </source>
</evidence>
<dbReference type="Gene3D" id="3.40.50.720">
    <property type="entry name" value="NAD(P)-binding Rossmann-like Domain"/>
    <property type="match status" value="1"/>
</dbReference>
<evidence type="ECO:0000256" key="5">
    <source>
        <dbReference type="ARBA" id="ARBA00013011"/>
    </source>
</evidence>
<dbReference type="Ensembl" id="ENSSRHT00000107052.1">
    <property type="protein sequence ID" value="ENSSRHP00000104253.1"/>
    <property type="gene ID" value="ENSSRHG00000050934.1"/>
</dbReference>
<dbReference type="InterPro" id="IPR006184">
    <property type="entry name" value="6PGdom_BS"/>
</dbReference>